<dbReference type="PROSITE" id="PS51747">
    <property type="entry name" value="CYT_DCMP_DEAMINASES_2"/>
    <property type="match status" value="1"/>
</dbReference>
<keyword evidence="5" id="KW-1185">Reference proteome</keyword>
<dbReference type="GO" id="GO:0006152">
    <property type="term" value="P:purine nucleoside catabolic process"/>
    <property type="evidence" value="ECO:0007669"/>
    <property type="project" value="TreeGrafter"/>
</dbReference>
<dbReference type="InterPro" id="IPR002125">
    <property type="entry name" value="CMP_dCMP_dom"/>
</dbReference>
<dbReference type="EMBL" id="FTOC01000004">
    <property type="protein sequence ID" value="SIS45922.1"/>
    <property type="molecule type" value="Genomic_DNA"/>
</dbReference>
<evidence type="ECO:0000259" key="3">
    <source>
        <dbReference type="PROSITE" id="PS51747"/>
    </source>
</evidence>
<feature type="domain" description="CMP/dCMP-type deaminase" evidence="3">
    <location>
        <begin position="1"/>
        <end position="126"/>
    </location>
</feature>
<dbReference type="PANTHER" id="PTHR11079">
    <property type="entry name" value="CYTOSINE DEAMINASE FAMILY MEMBER"/>
    <property type="match status" value="1"/>
</dbReference>
<dbReference type="STRING" id="570947.SAMN05421687_104201"/>
<evidence type="ECO:0000256" key="2">
    <source>
        <dbReference type="ARBA" id="ARBA00022833"/>
    </source>
</evidence>
<evidence type="ECO:0000256" key="1">
    <source>
        <dbReference type="ARBA" id="ARBA00022723"/>
    </source>
</evidence>
<accession>A0A1N7J9B5</accession>
<dbReference type="GO" id="GO:0008270">
    <property type="term" value="F:zinc ion binding"/>
    <property type="evidence" value="ECO:0007669"/>
    <property type="project" value="InterPro"/>
</dbReference>
<proteinExistence type="predicted"/>
<sequence>MDEFLMKAVDLAKQNVDEGGHPFGAVLVKEGTIISEGVNELHVKHDASGHAEMLAVRRAQMELETDDLSECVMYASGEPCPMCFAVMQYAGIQKVYFAETSEEAARVGLSKGKEIYEDLQRSKELRTFRMEHHPLSGETAMERFYNKR</sequence>
<name>A0A1N7J9B5_9BACI</name>
<dbReference type="AlphaFoldDB" id="A0A1N7J9B5"/>
<evidence type="ECO:0000313" key="5">
    <source>
        <dbReference type="Proteomes" id="UP000187608"/>
    </source>
</evidence>
<dbReference type="PANTHER" id="PTHR11079:SF161">
    <property type="entry name" value="CMP_DCMP-TYPE DEAMINASE DOMAIN-CONTAINING PROTEIN"/>
    <property type="match status" value="1"/>
</dbReference>
<keyword evidence="1" id="KW-0479">Metal-binding</keyword>
<dbReference type="PROSITE" id="PS00903">
    <property type="entry name" value="CYT_DCMP_DEAMINASES_1"/>
    <property type="match status" value="1"/>
</dbReference>
<dbReference type="InterPro" id="IPR016192">
    <property type="entry name" value="APOBEC/CMP_deaminase_Zn-bd"/>
</dbReference>
<dbReference type="Proteomes" id="UP000187608">
    <property type="component" value="Unassembled WGS sequence"/>
</dbReference>
<organism evidence="4 5">
    <name type="scientific">Salimicrobium flavidum</name>
    <dbReference type="NCBI Taxonomy" id="570947"/>
    <lineage>
        <taxon>Bacteria</taxon>
        <taxon>Bacillati</taxon>
        <taxon>Bacillota</taxon>
        <taxon>Bacilli</taxon>
        <taxon>Bacillales</taxon>
        <taxon>Bacillaceae</taxon>
        <taxon>Salimicrobium</taxon>
    </lineage>
</organism>
<gene>
    <name evidence="4" type="ORF">SAMN05421687_104201</name>
</gene>
<protein>
    <submittedName>
        <fullName evidence="4">tRNA(Arg) A34 adenosine deaminase TadA</fullName>
    </submittedName>
</protein>
<dbReference type="Gene3D" id="3.40.140.10">
    <property type="entry name" value="Cytidine Deaminase, domain 2"/>
    <property type="match status" value="1"/>
</dbReference>
<dbReference type="OrthoDB" id="9802676at2"/>
<dbReference type="RefSeq" id="WP_076558399.1">
    <property type="nucleotide sequence ID" value="NZ_FTOC01000004.1"/>
</dbReference>
<dbReference type="GO" id="GO:0047974">
    <property type="term" value="F:guanosine deaminase activity"/>
    <property type="evidence" value="ECO:0007669"/>
    <property type="project" value="TreeGrafter"/>
</dbReference>
<keyword evidence="2" id="KW-0862">Zinc</keyword>
<evidence type="ECO:0000313" key="4">
    <source>
        <dbReference type="EMBL" id="SIS45922.1"/>
    </source>
</evidence>
<dbReference type="CDD" id="cd01285">
    <property type="entry name" value="nucleoside_deaminase"/>
    <property type="match status" value="1"/>
</dbReference>
<dbReference type="InterPro" id="IPR016193">
    <property type="entry name" value="Cytidine_deaminase-like"/>
</dbReference>
<dbReference type="Pfam" id="PF00383">
    <property type="entry name" value="dCMP_cyt_deam_1"/>
    <property type="match status" value="1"/>
</dbReference>
<dbReference type="SUPFAM" id="SSF53927">
    <property type="entry name" value="Cytidine deaminase-like"/>
    <property type="match status" value="1"/>
</dbReference>
<reference evidence="5" key="1">
    <citation type="submission" date="2017-01" db="EMBL/GenBank/DDBJ databases">
        <authorList>
            <person name="Varghese N."/>
            <person name="Submissions S."/>
        </authorList>
    </citation>
    <scope>NUCLEOTIDE SEQUENCE [LARGE SCALE GENOMIC DNA]</scope>
    <source>
        <strain evidence="5">DSM 23127</strain>
    </source>
</reference>